<dbReference type="PANTHER" id="PTHR24264:SF65">
    <property type="entry name" value="SRCR DOMAIN-CONTAINING PROTEIN"/>
    <property type="match status" value="1"/>
</dbReference>
<dbReference type="OrthoDB" id="10061449at2759"/>
<evidence type="ECO:0000313" key="10">
    <source>
        <dbReference type="RefSeq" id="XP_015509568.2"/>
    </source>
</evidence>
<evidence type="ECO:0000256" key="7">
    <source>
        <dbReference type="RuleBase" id="RU363034"/>
    </source>
</evidence>
<dbReference type="PROSITE" id="PS50240">
    <property type="entry name" value="TRYPSIN_DOM"/>
    <property type="match status" value="1"/>
</dbReference>
<dbReference type="PANTHER" id="PTHR24264">
    <property type="entry name" value="TRYPSIN-RELATED"/>
    <property type="match status" value="1"/>
</dbReference>
<dbReference type="SUPFAM" id="SSF50494">
    <property type="entry name" value="Trypsin-like serine proteases"/>
    <property type="match status" value="1"/>
</dbReference>
<sequence>MTGHQLPQASTMVFELSLLAERPTRIVGGMNAKKGLHPWQVSIHWGDPIRGLEQRHVCGGSLLTAGWVLTAAHCKTLSPRHPTGRFLVLAGKYKLGTTEETEQSCLVTRSFIYPGYSGTVAPYDIALMKLEKPFELNPFVATVSLPYPESIPRGNAMLTGWGSIGRGRDLNKPTTLQEAVLPILNYEICKRALDKALRHEGRNPLHPTNICTGPLDGTKSACKGDSGGPLVVVNAFGQAEIVGVVSWGLFPCGGRNAPSVYTRVSAYVPWIHKIMLNH</sequence>
<keyword evidence="6" id="KW-1015">Disulfide bond</keyword>
<dbReference type="InterPro" id="IPR043504">
    <property type="entry name" value="Peptidase_S1_PA_chymotrypsin"/>
</dbReference>
<evidence type="ECO:0000256" key="2">
    <source>
        <dbReference type="ARBA" id="ARBA00022525"/>
    </source>
</evidence>
<dbReference type="InterPro" id="IPR001254">
    <property type="entry name" value="Trypsin_dom"/>
</dbReference>
<dbReference type="GO" id="GO:0006508">
    <property type="term" value="P:proteolysis"/>
    <property type="evidence" value="ECO:0007669"/>
    <property type="project" value="UniProtKB-KW"/>
</dbReference>
<dbReference type="GO" id="GO:0004252">
    <property type="term" value="F:serine-type endopeptidase activity"/>
    <property type="evidence" value="ECO:0007669"/>
    <property type="project" value="InterPro"/>
</dbReference>
<feature type="domain" description="Peptidase S1" evidence="8">
    <location>
        <begin position="26"/>
        <end position="276"/>
    </location>
</feature>
<evidence type="ECO:0000256" key="6">
    <source>
        <dbReference type="ARBA" id="ARBA00023157"/>
    </source>
</evidence>
<dbReference type="InterPro" id="IPR018114">
    <property type="entry name" value="TRYPSIN_HIS"/>
</dbReference>
<evidence type="ECO:0000256" key="3">
    <source>
        <dbReference type="ARBA" id="ARBA00022670"/>
    </source>
</evidence>
<comment type="subcellular location">
    <subcellularLocation>
        <location evidence="1">Secreted</location>
    </subcellularLocation>
</comment>
<dbReference type="PROSITE" id="PS00135">
    <property type="entry name" value="TRYPSIN_SER"/>
    <property type="match status" value="1"/>
</dbReference>
<dbReference type="GeneID" id="107216795"/>
<dbReference type="InParanoid" id="A0A6J0B7H9"/>
<evidence type="ECO:0000259" key="8">
    <source>
        <dbReference type="PROSITE" id="PS50240"/>
    </source>
</evidence>
<dbReference type="Proteomes" id="UP000829291">
    <property type="component" value="Chromosome 4"/>
</dbReference>
<dbReference type="Pfam" id="PF00089">
    <property type="entry name" value="Trypsin"/>
    <property type="match status" value="1"/>
</dbReference>
<protein>
    <submittedName>
        <fullName evidence="10">Venom peptide isomerase heavy chain-like</fullName>
    </submittedName>
</protein>
<dbReference type="SMART" id="SM00020">
    <property type="entry name" value="Tryp_SPc"/>
    <property type="match status" value="1"/>
</dbReference>
<name>A0A6J0B7H9_NEOLC</name>
<gene>
    <name evidence="10" type="primary">LOC107216795</name>
</gene>
<keyword evidence="2" id="KW-0964">Secreted</keyword>
<dbReference type="InterPro" id="IPR033116">
    <property type="entry name" value="TRYPSIN_SER"/>
</dbReference>
<dbReference type="InterPro" id="IPR001314">
    <property type="entry name" value="Peptidase_S1A"/>
</dbReference>
<dbReference type="InterPro" id="IPR009003">
    <property type="entry name" value="Peptidase_S1_PA"/>
</dbReference>
<organism evidence="10">
    <name type="scientific">Neodiprion lecontei</name>
    <name type="common">Redheaded pine sawfly</name>
    <dbReference type="NCBI Taxonomy" id="441921"/>
    <lineage>
        <taxon>Eukaryota</taxon>
        <taxon>Metazoa</taxon>
        <taxon>Ecdysozoa</taxon>
        <taxon>Arthropoda</taxon>
        <taxon>Hexapoda</taxon>
        <taxon>Insecta</taxon>
        <taxon>Pterygota</taxon>
        <taxon>Neoptera</taxon>
        <taxon>Endopterygota</taxon>
        <taxon>Hymenoptera</taxon>
        <taxon>Tenthredinoidea</taxon>
        <taxon>Diprionidae</taxon>
        <taxon>Diprioninae</taxon>
        <taxon>Neodiprion</taxon>
    </lineage>
</organism>
<evidence type="ECO:0000256" key="1">
    <source>
        <dbReference type="ARBA" id="ARBA00004613"/>
    </source>
</evidence>
<accession>A0A6J0B7H9</accession>
<dbReference type="PROSITE" id="PS00134">
    <property type="entry name" value="TRYPSIN_HIS"/>
    <property type="match status" value="1"/>
</dbReference>
<dbReference type="KEGG" id="nlo:107216795"/>
<dbReference type="RefSeq" id="XP_015509568.2">
    <property type="nucleotide sequence ID" value="XM_015654082.2"/>
</dbReference>
<keyword evidence="5 7" id="KW-0720">Serine protease</keyword>
<keyword evidence="9" id="KW-1185">Reference proteome</keyword>
<dbReference type="AlphaFoldDB" id="A0A6J0B7H9"/>
<keyword evidence="3 7" id="KW-0645">Protease</keyword>
<dbReference type="CDD" id="cd00190">
    <property type="entry name" value="Tryp_SPc"/>
    <property type="match status" value="1"/>
</dbReference>
<reference evidence="10" key="1">
    <citation type="submission" date="2025-08" db="UniProtKB">
        <authorList>
            <consortium name="RefSeq"/>
        </authorList>
    </citation>
    <scope>IDENTIFICATION</scope>
    <source>
        <tissue evidence="10">Thorax and Abdomen</tissue>
    </source>
</reference>
<dbReference type="InterPro" id="IPR050127">
    <property type="entry name" value="Serine_Proteases_S1"/>
</dbReference>
<proteinExistence type="predicted"/>
<dbReference type="Gene3D" id="2.40.10.10">
    <property type="entry name" value="Trypsin-like serine proteases"/>
    <property type="match status" value="1"/>
</dbReference>
<evidence type="ECO:0000256" key="5">
    <source>
        <dbReference type="ARBA" id="ARBA00022825"/>
    </source>
</evidence>
<dbReference type="GO" id="GO:0005615">
    <property type="term" value="C:extracellular space"/>
    <property type="evidence" value="ECO:0007669"/>
    <property type="project" value="TreeGrafter"/>
</dbReference>
<keyword evidence="4 7" id="KW-0378">Hydrolase</keyword>
<dbReference type="PRINTS" id="PR00722">
    <property type="entry name" value="CHYMOTRYPSIN"/>
</dbReference>
<evidence type="ECO:0000313" key="9">
    <source>
        <dbReference type="Proteomes" id="UP000829291"/>
    </source>
</evidence>
<evidence type="ECO:0000256" key="4">
    <source>
        <dbReference type="ARBA" id="ARBA00022801"/>
    </source>
</evidence>